<gene>
    <name evidence="3" type="ORF">SAMN05216464_10831</name>
</gene>
<dbReference type="STRING" id="1391627.SAMN05216464_10831"/>
<keyword evidence="1" id="KW-0732">Signal</keyword>
<dbReference type="InterPro" id="IPR012338">
    <property type="entry name" value="Beta-lactam/transpept-like"/>
</dbReference>
<dbReference type="EMBL" id="FNAI01000008">
    <property type="protein sequence ID" value="SDE63199.1"/>
    <property type="molecule type" value="Genomic_DNA"/>
</dbReference>
<sequence>MKLLWTLLLTICFANGFAQVRDHRIADELKDTFVSKYNHNDLKGIYQLTDTAFSNHITESQLTGFLRGNRNSGNILKDSLLGELNGKFTYLLIAESRDLRLNLEVTAARKISGFGMSNAPLVLLEKPKAVNSSNPMKTPLDLSVDSAAREYYRNPNAQGVAIGFIQNGRRYAYFYGELSPDHLLEIGSITKTFTGTLLAQAVLDKKVALSDDIRKYLTGDYPNLAYNGTPITLQDLANHTSRLPELPDDIGTQPGFNPLAPEKDYDSVLFYAALHRVKLDTLPGYKYNYSNFGISLLGHILERVYGQSYASLLKKYITGPFAMKHTFYELNAQQQNRMAIPHGENGRRIPFQEEGMFGPAGDIHATLGDMLIYLDQQIRETAPAVKLSHQPTAGNVGLAWGVRHTGTYRDIQHNGSTIGFTAHLSAFPELNSGCVILTNSKANLRKLIYAIQQIARRKTL</sequence>
<dbReference type="SUPFAM" id="SSF56601">
    <property type="entry name" value="beta-lactamase/transpeptidase-like"/>
    <property type="match status" value="1"/>
</dbReference>
<proteinExistence type="predicted"/>
<organism evidence="3 4">
    <name type="scientific">Mucilaginibacter pineti</name>
    <dbReference type="NCBI Taxonomy" id="1391627"/>
    <lineage>
        <taxon>Bacteria</taxon>
        <taxon>Pseudomonadati</taxon>
        <taxon>Bacteroidota</taxon>
        <taxon>Sphingobacteriia</taxon>
        <taxon>Sphingobacteriales</taxon>
        <taxon>Sphingobacteriaceae</taxon>
        <taxon>Mucilaginibacter</taxon>
    </lineage>
</organism>
<keyword evidence="4" id="KW-1185">Reference proteome</keyword>
<evidence type="ECO:0000256" key="1">
    <source>
        <dbReference type="SAM" id="SignalP"/>
    </source>
</evidence>
<dbReference type="InterPro" id="IPR050491">
    <property type="entry name" value="AmpC-like"/>
</dbReference>
<dbReference type="Gene3D" id="3.40.710.10">
    <property type="entry name" value="DD-peptidase/beta-lactamase superfamily"/>
    <property type="match status" value="1"/>
</dbReference>
<feature type="signal peptide" evidence="1">
    <location>
        <begin position="1"/>
        <end position="18"/>
    </location>
</feature>
<dbReference type="Proteomes" id="UP000199072">
    <property type="component" value="Unassembled WGS sequence"/>
</dbReference>
<feature type="domain" description="Beta-lactamase-related" evidence="2">
    <location>
        <begin position="145"/>
        <end position="451"/>
    </location>
</feature>
<dbReference type="InterPro" id="IPR001466">
    <property type="entry name" value="Beta-lactam-related"/>
</dbReference>
<evidence type="ECO:0000313" key="3">
    <source>
        <dbReference type="EMBL" id="SDE63199.1"/>
    </source>
</evidence>
<feature type="chain" id="PRO_5011472069" evidence="1">
    <location>
        <begin position="19"/>
        <end position="460"/>
    </location>
</feature>
<dbReference type="RefSeq" id="WP_091150817.1">
    <property type="nucleotide sequence ID" value="NZ_FNAI01000008.1"/>
</dbReference>
<dbReference type="AlphaFoldDB" id="A0A1G7EHP2"/>
<evidence type="ECO:0000313" key="4">
    <source>
        <dbReference type="Proteomes" id="UP000199072"/>
    </source>
</evidence>
<dbReference type="Pfam" id="PF00144">
    <property type="entry name" value="Beta-lactamase"/>
    <property type="match status" value="1"/>
</dbReference>
<name>A0A1G7EHP2_9SPHI</name>
<accession>A0A1G7EHP2</accession>
<protein>
    <submittedName>
        <fullName evidence="3">CubicO group peptidase, beta-lactamase class C family</fullName>
    </submittedName>
</protein>
<dbReference type="PANTHER" id="PTHR46825:SF15">
    <property type="entry name" value="BETA-LACTAMASE-RELATED DOMAIN-CONTAINING PROTEIN"/>
    <property type="match status" value="1"/>
</dbReference>
<reference evidence="3 4" key="1">
    <citation type="submission" date="2016-10" db="EMBL/GenBank/DDBJ databases">
        <authorList>
            <person name="de Groot N.N."/>
        </authorList>
    </citation>
    <scope>NUCLEOTIDE SEQUENCE [LARGE SCALE GENOMIC DNA]</scope>
    <source>
        <strain evidence="3 4">47C3B</strain>
    </source>
</reference>
<dbReference type="OrthoDB" id="9793489at2"/>
<dbReference type="PANTHER" id="PTHR46825">
    <property type="entry name" value="D-ALANYL-D-ALANINE-CARBOXYPEPTIDASE/ENDOPEPTIDASE AMPH"/>
    <property type="match status" value="1"/>
</dbReference>
<evidence type="ECO:0000259" key="2">
    <source>
        <dbReference type="Pfam" id="PF00144"/>
    </source>
</evidence>